<evidence type="ECO:0000313" key="4">
    <source>
        <dbReference type="Proteomes" id="UP000095645"/>
    </source>
</evidence>
<dbReference type="SMART" id="SM00857">
    <property type="entry name" value="Resolvase"/>
    <property type="match status" value="1"/>
</dbReference>
<dbReference type="Pfam" id="PF07508">
    <property type="entry name" value="Recombinase"/>
    <property type="match status" value="1"/>
</dbReference>
<keyword evidence="1" id="KW-0175">Coiled coil</keyword>
<reference evidence="3 4" key="1">
    <citation type="submission" date="2015-09" db="EMBL/GenBank/DDBJ databases">
        <authorList>
            <consortium name="Pathogen Informatics"/>
        </authorList>
    </citation>
    <scope>NUCLEOTIDE SEQUENCE [LARGE SCALE GENOMIC DNA]</scope>
    <source>
        <strain evidence="3 4">2789STDY5834861</strain>
    </source>
</reference>
<dbReference type="Proteomes" id="UP000095645">
    <property type="component" value="Unassembled WGS sequence"/>
</dbReference>
<dbReference type="InterPro" id="IPR036162">
    <property type="entry name" value="Resolvase-like_N_sf"/>
</dbReference>
<protein>
    <submittedName>
        <fullName evidence="3">Recombinase</fullName>
    </submittedName>
</protein>
<evidence type="ECO:0000259" key="2">
    <source>
        <dbReference type="SMART" id="SM00857"/>
    </source>
</evidence>
<dbReference type="Gene3D" id="3.40.50.1390">
    <property type="entry name" value="Resolvase, N-terminal catalytic domain"/>
    <property type="match status" value="1"/>
</dbReference>
<dbReference type="InterPro" id="IPR050639">
    <property type="entry name" value="SSR_resolvase"/>
</dbReference>
<dbReference type="InterPro" id="IPR011109">
    <property type="entry name" value="DNA_bind_recombinase_dom"/>
</dbReference>
<dbReference type="InterPro" id="IPR038109">
    <property type="entry name" value="DNA_bind_recomb_sf"/>
</dbReference>
<dbReference type="InterPro" id="IPR025827">
    <property type="entry name" value="Zn_ribbon_recom_dom"/>
</dbReference>
<dbReference type="SUPFAM" id="SSF53041">
    <property type="entry name" value="Resolvase-like"/>
    <property type="match status" value="1"/>
</dbReference>
<sequence length="531" mass="61583">MKNQIIEKIFRVVIYLRLSDEDGDNQESDSISNQRILNRGFLEGKQEFQIVKECVDDGYTGTNFNRPDFKKMMELVKAESSCCVIVKDLSRLGRDTIDTQQYIEKIFPFLLVRFIAINDHYDSSAPLASRKDTEAKFKNLVNGIYPQICSKNIKQVMRKQAEAGKYHGSVPPYGYMFKNEDKTVLHLDREVSGNVRFIFDKRLEGEKYSEIAKMMNEKGIETPTAYLLKKGYSLYNTQCLPVWNSHMVRKILLNPIYAGIMTNHKSEKKDLSTKSCVRLPRKDWIYVPGTHEAIVTADELDKVMGMVETGAAYHGPQKIPKNIFRYKLKCGYCGRALRVRSENKTPAMGCSTSKVSQNTKCYAGQYKTAEFEKLFLKLVQREAALAEDTLKQIKQVSKTQNLSKLKSRKKGCEEKVQKVKQQKMEFYEAFVDGKVTKEGYLRKKELLTQKEHRYKELITELQEQIIQAEEKRKLAKSPELLAFSKCKDLTELSYEVIQELVEVIYFYDPEHIEVIWKYRDEFLEAEKALAE</sequence>
<dbReference type="Pfam" id="PF00239">
    <property type="entry name" value="Resolvase"/>
    <property type="match status" value="1"/>
</dbReference>
<dbReference type="GO" id="GO:0000150">
    <property type="term" value="F:DNA strand exchange activity"/>
    <property type="evidence" value="ECO:0007669"/>
    <property type="project" value="InterPro"/>
</dbReference>
<dbReference type="PANTHER" id="PTHR30461:SF23">
    <property type="entry name" value="DNA RECOMBINASE-RELATED"/>
    <property type="match status" value="1"/>
</dbReference>
<accession>A0A174H131</accession>
<dbReference type="PANTHER" id="PTHR30461">
    <property type="entry name" value="DNA-INVERTASE FROM LAMBDOID PROPHAGE"/>
    <property type="match status" value="1"/>
</dbReference>
<organism evidence="3 4">
    <name type="scientific">Blautia obeum</name>
    <dbReference type="NCBI Taxonomy" id="40520"/>
    <lineage>
        <taxon>Bacteria</taxon>
        <taxon>Bacillati</taxon>
        <taxon>Bacillota</taxon>
        <taxon>Clostridia</taxon>
        <taxon>Lachnospirales</taxon>
        <taxon>Lachnospiraceae</taxon>
        <taxon>Blautia</taxon>
    </lineage>
</organism>
<dbReference type="RefSeq" id="WP_055058945.1">
    <property type="nucleotide sequence ID" value="NZ_CYZP01000054.1"/>
</dbReference>
<dbReference type="Pfam" id="PF13408">
    <property type="entry name" value="Zn_ribbon_recom"/>
    <property type="match status" value="1"/>
</dbReference>
<dbReference type="EMBL" id="CYZP01000054">
    <property type="protein sequence ID" value="CUO68513.1"/>
    <property type="molecule type" value="Genomic_DNA"/>
</dbReference>
<proteinExistence type="predicted"/>
<gene>
    <name evidence="3" type="ORF">ERS852476_03629</name>
</gene>
<dbReference type="GO" id="GO:0003677">
    <property type="term" value="F:DNA binding"/>
    <property type="evidence" value="ECO:0007669"/>
    <property type="project" value="InterPro"/>
</dbReference>
<feature type="coiled-coil region" evidence="1">
    <location>
        <begin position="376"/>
        <end position="474"/>
    </location>
</feature>
<evidence type="ECO:0000256" key="1">
    <source>
        <dbReference type="SAM" id="Coils"/>
    </source>
</evidence>
<dbReference type="InterPro" id="IPR006119">
    <property type="entry name" value="Resolv_N"/>
</dbReference>
<feature type="domain" description="Resolvase/invertase-type recombinase catalytic" evidence="2">
    <location>
        <begin position="12"/>
        <end position="166"/>
    </location>
</feature>
<name>A0A174H131_9FIRM</name>
<dbReference type="AlphaFoldDB" id="A0A174H131"/>
<evidence type="ECO:0000313" key="3">
    <source>
        <dbReference type="EMBL" id="CUO68513.1"/>
    </source>
</evidence>
<dbReference type="Gene3D" id="3.90.1750.20">
    <property type="entry name" value="Putative Large Serine Recombinase, Chain B, Domain 2"/>
    <property type="match status" value="1"/>
</dbReference>